<dbReference type="Proteomes" id="UP000075411">
    <property type="component" value="Unassembled WGS sequence"/>
</dbReference>
<gene>
    <name evidence="1" type="ORF">AD947_08800</name>
</gene>
<dbReference type="OrthoDB" id="9959068at2"/>
<dbReference type="PATRIC" id="fig|104102.12.peg.1568"/>
<protein>
    <submittedName>
        <fullName evidence="1">Uncharacterized protein</fullName>
    </submittedName>
</protein>
<dbReference type="PROSITE" id="PS51318">
    <property type="entry name" value="TAT"/>
    <property type="match status" value="1"/>
</dbReference>
<organism evidence="1 2">
    <name type="scientific">Acetobacter tropicalis</name>
    <dbReference type="NCBI Taxonomy" id="104102"/>
    <lineage>
        <taxon>Bacteria</taxon>
        <taxon>Pseudomonadati</taxon>
        <taxon>Pseudomonadota</taxon>
        <taxon>Alphaproteobacteria</taxon>
        <taxon>Acetobacterales</taxon>
        <taxon>Acetobacteraceae</taxon>
        <taxon>Acetobacter</taxon>
    </lineage>
</organism>
<reference evidence="1 2" key="1">
    <citation type="submission" date="2015-06" db="EMBL/GenBank/DDBJ databases">
        <title>Improved classification and identification of acetic acid bacteria using matrix-assisted laser desorption/ionization time-of-flight mass spectrometry; Gluconobacter nephelii and Gluconobacter uchimurae are later heterotypic synonyms of Gluconobacter japonicus and Gluconobacter oxydans, respectively.</title>
        <authorList>
            <person name="Li L."/>
            <person name="Cleenwerck I."/>
            <person name="De Vuyst L."/>
            <person name="Vandamme P."/>
        </authorList>
    </citation>
    <scope>NUCLEOTIDE SEQUENCE [LARGE SCALE GENOMIC DNA]</scope>
    <source>
        <strain evidence="1 2">LMG 1663</strain>
    </source>
</reference>
<dbReference type="AlphaFoldDB" id="A0A149TVT3"/>
<comment type="caution">
    <text evidence="1">The sequence shown here is derived from an EMBL/GenBank/DDBJ whole genome shotgun (WGS) entry which is preliminary data.</text>
</comment>
<proteinExistence type="predicted"/>
<dbReference type="InterPro" id="IPR006311">
    <property type="entry name" value="TAT_signal"/>
</dbReference>
<dbReference type="EMBL" id="LHZT01000121">
    <property type="protein sequence ID" value="KXV57324.1"/>
    <property type="molecule type" value="Genomic_DNA"/>
</dbReference>
<accession>A0A149TVT3</accession>
<evidence type="ECO:0000313" key="2">
    <source>
        <dbReference type="Proteomes" id="UP000075411"/>
    </source>
</evidence>
<evidence type="ECO:0000313" key="1">
    <source>
        <dbReference type="EMBL" id="KXV57324.1"/>
    </source>
</evidence>
<dbReference type="RefSeq" id="WP_061488170.1">
    <property type="nucleotide sequence ID" value="NZ_LHZT01000121.1"/>
</dbReference>
<name>A0A149TVT3_9PROT</name>
<sequence length="165" mass="17768">MRSINRRDAFTALGATALAGIAAAGFAKPETQTAAPVAKPEGHSPIIKARDDYFSARADIERIRGEPAAVPSHPDHADYEKRNLTACEKMWNSVGFLAHTAAKNLHDLKAKADVANLEFPEYCDAFVMDASSDEVQLAISVIADLVRLCPPVALDGYKKPSSLFS</sequence>